<sequence>MPRVKQPICVAVMTMVLMVVWVGCGCEERTPINPVPPPATATAPAEKPLPKIDATSIPLQEPTPAFPGFAAGRIFRTDGKLIDDPSLRVEVLQTGLLDDSVNTKVSQPIDARPDGVYVGRLQPGTYQQPSARIEFSYNKNQYRLPLTPRPPEAKRQDASEGVSQDFVWKLDGQRPGDRGDKLRPETWIGGSIYPEYRSFRPDLKRVVQAPPPGTKVIFTLIPKTPLPDGTQAKTRTAIRNYNATNTSLNDGIIVDLPLAFWEVRGEEVFPDGSRSPLLFLLTEGAWADSVTGTFQADLARSALKPVTVTFTRRE</sequence>
<keyword evidence="3" id="KW-1185">Reference proteome</keyword>
<name>A0A7M2WSK3_9BACT</name>
<evidence type="ECO:0000313" key="3">
    <source>
        <dbReference type="Proteomes" id="UP000593765"/>
    </source>
</evidence>
<accession>A0A7M2WSK3</accession>
<evidence type="ECO:0000256" key="1">
    <source>
        <dbReference type="SAM" id="MobiDB-lite"/>
    </source>
</evidence>
<dbReference type="AlphaFoldDB" id="A0A7M2WSK3"/>
<dbReference type="RefSeq" id="WP_206290477.1">
    <property type="nucleotide sequence ID" value="NZ_CP063458.1"/>
</dbReference>
<reference evidence="2 3" key="1">
    <citation type="submission" date="2020-10" db="EMBL/GenBank/DDBJ databases">
        <title>Wide distribution of Phycisphaera-like planctomycetes from WD2101 soil group in peatlands and genome analysis of the first cultivated representative.</title>
        <authorList>
            <person name="Dedysh S.N."/>
            <person name="Beletsky A.V."/>
            <person name="Ivanova A."/>
            <person name="Kulichevskaya I.S."/>
            <person name="Suzina N.E."/>
            <person name="Philippov D.A."/>
            <person name="Rakitin A.L."/>
            <person name="Mardanov A.V."/>
            <person name="Ravin N.V."/>
        </authorList>
    </citation>
    <scope>NUCLEOTIDE SEQUENCE [LARGE SCALE GENOMIC DNA]</scope>
    <source>
        <strain evidence="2 3">M1803</strain>
    </source>
</reference>
<evidence type="ECO:0000313" key="2">
    <source>
        <dbReference type="EMBL" id="QOV87570.1"/>
    </source>
</evidence>
<dbReference type="EMBL" id="CP063458">
    <property type="protein sequence ID" value="QOV87570.1"/>
    <property type="molecule type" value="Genomic_DNA"/>
</dbReference>
<dbReference type="Proteomes" id="UP000593765">
    <property type="component" value="Chromosome"/>
</dbReference>
<proteinExistence type="predicted"/>
<dbReference type="KEGG" id="hbs:IPV69_14870"/>
<feature type="region of interest" description="Disordered" evidence="1">
    <location>
        <begin position="142"/>
        <end position="161"/>
    </location>
</feature>
<gene>
    <name evidence="2" type="ORF">IPV69_14870</name>
</gene>
<organism evidence="2 3">
    <name type="scientific">Humisphaera borealis</name>
    <dbReference type="NCBI Taxonomy" id="2807512"/>
    <lineage>
        <taxon>Bacteria</taxon>
        <taxon>Pseudomonadati</taxon>
        <taxon>Planctomycetota</taxon>
        <taxon>Phycisphaerae</taxon>
        <taxon>Tepidisphaerales</taxon>
        <taxon>Tepidisphaeraceae</taxon>
        <taxon>Humisphaera</taxon>
    </lineage>
</organism>
<protein>
    <submittedName>
        <fullName evidence="2">Uncharacterized protein</fullName>
    </submittedName>
</protein>
<dbReference type="PROSITE" id="PS51257">
    <property type="entry name" value="PROKAR_LIPOPROTEIN"/>
    <property type="match status" value="1"/>
</dbReference>